<comment type="caution">
    <text evidence="3">The sequence shown here is derived from an EMBL/GenBank/DDBJ whole genome shotgun (WGS) entry which is preliminary data.</text>
</comment>
<sequence length="75" mass="8534">MKTILIFLGFLFSLSVFAADIPQDYLGAQKYDKTQCFHNTSQDCINSQCLNSSEIDCQDNCRKMAQAKCQQQTNE</sequence>
<reference evidence="4 6" key="2">
    <citation type="submission" date="2018-12" db="EMBL/GenBank/DDBJ databases">
        <title>Legionella sp,whole genome shotgun sequence.</title>
        <authorList>
            <person name="Wu H."/>
        </authorList>
    </citation>
    <scope>NUCLEOTIDE SEQUENCE [LARGE SCALE GENOMIC DNA]</scope>
    <source>
        <strain evidence="4">Km489</strain>
        <strain evidence="6">km489</strain>
    </source>
</reference>
<evidence type="ECO:0000313" key="2">
    <source>
        <dbReference type="EMBL" id="PWY56376.1"/>
    </source>
</evidence>
<dbReference type="EMBL" id="QHJG01000003">
    <property type="protein sequence ID" value="PWY57268.1"/>
    <property type="molecule type" value="Genomic_DNA"/>
</dbReference>
<proteinExistence type="predicted"/>
<keyword evidence="6" id="KW-1185">Reference proteome</keyword>
<name>A0A317U7U8_9GAMM</name>
<feature type="signal peptide" evidence="1">
    <location>
        <begin position="1"/>
        <end position="18"/>
    </location>
</feature>
<accession>A0A317U7U8</accession>
<gene>
    <name evidence="3" type="ORF">DGG96_02860</name>
    <name evidence="2" type="ORF">DGG96_06330</name>
    <name evidence="4" type="ORF">ELY20_03825</name>
</gene>
<dbReference type="EMBL" id="QHJG01000008">
    <property type="protein sequence ID" value="PWY56376.1"/>
    <property type="molecule type" value="Genomic_DNA"/>
</dbReference>
<dbReference type="EMBL" id="RZGX01000004">
    <property type="protein sequence ID" value="RUR24892.1"/>
    <property type="molecule type" value="Genomic_DNA"/>
</dbReference>
<dbReference type="Proteomes" id="UP000247152">
    <property type="component" value="Unassembled WGS sequence"/>
</dbReference>
<evidence type="ECO:0000313" key="4">
    <source>
        <dbReference type="EMBL" id="RUR24892.1"/>
    </source>
</evidence>
<organism evidence="3 5">
    <name type="scientific">Legionella qingyii</name>
    <dbReference type="NCBI Taxonomy" id="2184757"/>
    <lineage>
        <taxon>Bacteria</taxon>
        <taxon>Pseudomonadati</taxon>
        <taxon>Pseudomonadota</taxon>
        <taxon>Gammaproteobacteria</taxon>
        <taxon>Legionellales</taxon>
        <taxon>Legionellaceae</taxon>
        <taxon>Legionella</taxon>
    </lineage>
</organism>
<evidence type="ECO:0000313" key="6">
    <source>
        <dbReference type="Proteomes" id="UP000287374"/>
    </source>
</evidence>
<dbReference type="Proteomes" id="UP000287374">
    <property type="component" value="Unassembled WGS sequence"/>
</dbReference>
<feature type="chain" id="PRO_5044583834" evidence="1">
    <location>
        <begin position="19"/>
        <end position="75"/>
    </location>
</feature>
<dbReference type="AlphaFoldDB" id="A0A317U7U8"/>
<reference evidence="3 5" key="1">
    <citation type="submission" date="2018-05" db="EMBL/GenBank/DDBJ databases">
        <title>Legionella qingyii sp.nov., whole genome shotgun sequence.</title>
        <authorList>
            <person name="Wu H."/>
            <person name="Zhu Q."/>
            <person name="Hu C."/>
        </authorList>
    </citation>
    <scope>NUCLEOTIDE SEQUENCE [LARGE SCALE GENOMIC DNA]</scope>
    <source>
        <strain evidence="3 5">HEB18</strain>
    </source>
</reference>
<evidence type="ECO:0000313" key="3">
    <source>
        <dbReference type="EMBL" id="PWY57268.1"/>
    </source>
</evidence>
<evidence type="ECO:0000256" key="1">
    <source>
        <dbReference type="SAM" id="SignalP"/>
    </source>
</evidence>
<protein>
    <submittedName>
        <fullName evidence="3">Uncharacterized protein</fullName>
    </submittedName>
</protein>
<keyword evidence="1" id="KW-0732">Signal</keyword>
<evidence type="ECO:0000313" key="5">
    <source>
        <dbReference type="Proteomes" id="UP000247152"/>
    </source>
</evidence>
<dbReference type="OrthoDB" id="5648993at2"/>